<feature type="transmembrane region" description="Helical" evidence="6">
    <location>
        <begin position="324"/>
        <end position="347"/>
    </location>
</feature>
<proteinExistence type="inferred from homology"/>
<feature type="domain" description="Methyl-accepting transducer" evidence="7">
    <location>
        <begin position="587"/>
        <end position="816"/>
    </location>
</feature>
<dbReference type="Pfam" id="PF00672">
    <property type="entry name" value="HAMP"/>
    <property type="match status" value="1"/>
</dbReference>
<dbReference type="AlphaFoldDB" id="A0A1W1H011"/>
<name>A0A1W1H011_9GAMM</name>
<dbReference type="GO" id="GO:0004888">
    <property type="term" value="F:transmembrane signaling receptor activity"/>
    <property type="evidence" value="ECO:0007669"/>
    <property type="project" value="InterPro"/>
</dbReference>
<evidence type="ECO:0000256" key="2">
    <source>
        <dbReference type="ARBA" id="ARBA00022481"/>
    </source>
</evidence>
<dbReference type="InterPro" id="IPR003660">
    <property type="entry name" value="HAMP_dom"/>
</dbReference>
<evidence type="ECO:0000313" key="9">
    <source>
        <dbReference type="EMBL" id="SLM24936.1"/>
    </source>
</evidence>
<dbReference type="InterPro" id="IPR004090">
    <property type="entry name" value="Chemotax_Me-accpt_rcpt"/>
</dbReference>
<evidence type="ECO:0000256" key="6">
    <source>
        <dbReference type="SAM" id="Phobius"/>
    </source>
</evidence>
<dbReference type="GO" id="GO:0006935">
    <property type="term" value="P:chemotaxis"/>
    <property type="evidence" value="ECO:0007669"/>
    <property type="project" value="InterPro"/>
</dbReference>
<dbReference type="PANTHER" id="PTHR43531:SF14">
    <property type="entry name" value="METHYL-ACCEPTING CHEMOTAXIS PROTEIN I-RELATED"/>
    <property type="match status" value="1"/>
</dbReference>
<evidence type="ECO:0000313" key="10">
    <source>
        <dbReference type="Proteomes" id="UP000191133"/>
    </source>
</evidence>
<evidence type="ECO:0000259" key="7">
    <source>
        <dbReference type="PROSITE" id="PS50111"/>
    </source>
</evidence>
<dbReference type="CDD" id="cd11386">
    <property type="entry name" value="MCP_signal"/>
    <property type="match status" value="1"/>
</dbReference>
<dbReference type="EMBL" id="FWEU01000003">
    <property type="protein sequence ID" value="SLM24936.1"/>
    <property type="molecule type" value="Genomic_DNA"/>
</dbReference>
<keyword evidence="3 5" id="KW-0807">Transducer</keyword>
<dbReference type="SUPFAM" id="SSF58104">
    <property type="entry name" value="Methyl-accepting chemotaxis protein (MCP) signaling domain"/>
    <property type="match status" value="1"/>
</dbReference>
<feature type="domain" description="HAMP" evidence="8">
    <location>
        <begin position="536"/>
        <end position="582"/>
    </location>
</feature>
<dbReference type="Pfam" id="PF22673">
    <property type="entry name" value="MCP-like_PDC_1"/>
    <property type="match status" value="1"/>
</dbReference>
<comment type="similarity">
    <text evidence="4">Belongs to the methyl-accepting chemotaxis (MCP) protein family.</text>
</comment>
<protein>
    <submittedName>
        <fullName evidence="9">Methyl-accepting chemotaxis sensory transducer with Cache sensor</fullName>
    </submittedName>
</protein>
<comment type="subcellular location">
    <subcellularLocation>
        <location evidence="1">Membrane</location>
    </subcellularLocation>
</comment>
<dbReference type="InterPro" id="IPR004089">
    <property type="entry name" value="MCPsignal_dom"/>
</dbReference>
<dbReference type="Gene3D" id="3.30.450.20">
    <property type="entry name" value="PAS domain"/>
    <property type="match status" value="2"/>
</dbReference>
<dbReference type="SUPFAM" id="SSF158472">
    <property type="entry name" value="HAMP domain-like"/>
    <property type="match status" value="1"/>
</dbReference>
<feature type="domain" description="HAMP" evidence="8">
    <location>
        <begin position="349"/>
        <end position="401"/>
    </location>
</feature>
<evidence type="ECO:0000256" key="4">
    <source>
        <dbReference type="ARBA" id="ARBA00029447"/>
    </source>
</evidence>
<evidence type="ECO:0000256" key="1">
    <source>
        <dbReference type="ARBA" id="ARBA00004370"/>
    </source>
</evidence>
<dbReference type="Proteomes" id="UP000191133">
    <property type="component" value="Unassembled WGS sequence"/>
</dbReference>
<dbReference type="GO" id="GO:0005886">
    <property type="term" value="C:plasma membrane"/>
    <property type="evidence" value="ECO:0007669"/>
    <property type="project" value="TreeGrafter"/>
</dbReference>
<gene>
    <name evidence="9" type="ORF">SAMN04488690_2665</name>
</gene>
<dbReference type="PANTHER" id="PTHR43531">
    <property type="entry name" value="PROTEIN ICFG"/>
    <property type="match status" value="1"/>
</dbReference>
<dbReference type="SMART" id="SM00304">
    <property type="entry name" value="HAMP"/>
    <property type="match status" value="2"/>
</dbReference>
<keyword evidence="6" id="KW-1133">Transmembrane helix</keyword>
<keyword evidence="6" id="KW-0812">Transmembrane</keyword>
<dbReference type="GO" id="GO:0007165">
    <property type="term" value="P:signal transduction"/>
    <property type="evidence" value="ECO:0007669"/>
    <property type="project" value="UniProtKB-KW"/>
</dbReference>
<dbReference type="FunFam" id="1.10.287.950:FF:000001">
    <property type="entry name" value="Methyl-accepting chemotaxis sensory transducer"/>
    <property type="match status" value="1"/>
</dbReference>
<dbReference type="SMART" id="SM00283">
    <property type="entry name" value="MA"/>
    <property type="match status" value="1"/>
</dbReference>
<dbReference type="CDD" id="cd06225">
    <property type="entry name" value="HAMP"/>
    <property type="match status" value="1"/>
</dbReference>
<accession>A0A1W1H011</accession>
<reference evidence="10" key="1">
    <citation type="submission" date="2016-10" db="EMBL/GenBank/DDBJ databases">
        <authorList>
            <person name="Varghese N."/>
        </authorList>
    </citation>
    <scope>NUCLEOTIDE SEQUENCE [LARGE SCALE GENOMIC DNA]</scope>
    <source>
        <strain evidence="10">92MFCol6.1</strain>
    </source>
</reference>
<dbReference type="InterPro" id="IPR041395">
    <property type="entry name" value="McpB_HAMP_3rd"/>
</dbReference>
<dbReference type="PRINTS" id="PR00260">
    <property type="entry name" value="CHEMTRNSDUCR"/>
</dbReference>
<dbReference type="RefSeq" id="WP_033832282.1">
    <property type="nucleotide sequence ID" value="NZ_CP118899.1"/>
</dbReference>
<dbReference type="Pfam" id="PF18575">
    <property type="entry name" value="HAMP_N3"/>
    <property type="match status" value="1"/>
</dbReference>
<keyword evidence="2" id="KW-0488">Methylation</keyword>
<evidence type="ECO:0000256" key="3">
    <source>
        <dbReference type="ARBA" id="ARBA00023224"/>
    </source>
</evidence>
<keyword evidence="6" id="KW-0472">Membrane</keyword>
<dbReference type="CDD" id="cd12913">
    <property type="entry name" value="PDC1_MCP_like"/>
    <property type="match status" value="1"/>
</dbReference>
<organism evidence="9 10">
    <name type="scientific">Stenotrophomonas indicatrix</name>
    <dbReference type="NCBI Taxonomy" id="2045451"/>
    <lineage>
        <taxon>Bacteria</taxon>
        <taxon>Pseudomonadati</taxon>
        <taxon>Pseudomonadota</taxon>
        <taxon>Gammaproteobacteria</taxon>
        <taxon>Lysobacterales</taxon>
        <taxon>Lysobacteraceae</taxon>
        <taxon>Stenotrophomonas</taxon>
    </lineage>
</organism>
<dbReference type="Gene3D" id="1.10.287.950">
    <property type="entry name" value="Methyl-accepting chemotaxis protein"/>
    <property type="match status" value="1"/>
</dbReference>
<dbReference type="Gene3D" id="1.20.120.1530">
    <property type="match status" value="1"/>
</dbReference>
<dbReference type="PROSITE" id="PS50111">
    <property type="entry name" value="CHEMOTAXIS_TRANSDUC_2"/>
    <property type="match status" value="1"/>
</dbReference>
<dbReference type="Pfam" id="PF00015">
    <property type="entry name" value="MCPsignal"/>
    <property type="match status" value="1"/>
</dbReference>
<evidence type="ECO:0000259" key="8">
    <source>
        <dbReference type="PROSITE" id="PS50885"/>
    </source>
</evidence>
<evidence type="ECO:0000256" key="5">
    <source>
        <dbReference type="PROSITE-ProRule" id="PRU00284"/>
    </source>
</evidence>
<dbReference type="InterPro" id="IPR051310">
    <property type="entry name" value="MCP_chemotaxis"/>
</dbReference>
<dbReference type="Pfam" id="PF18947">
    <property type="entry name" value="HAMP_2"/>
    <property type="match status" value="1"/>
</dbReference>
<dbReference type="PROSITE" id="PS50885">
    <property type="entry name" value="HAMP"/>
    <property type="match status" value="2"/>
</dbReference>
<sequence>MSSSRSVAARRPGSIAHKLMLGTAVIALLCFGATAFLIYHQASSALVSSSRQTMASEARAEARQVAADLGTAFASNDAMVETVLAQRARGDAPDRASLANVIGEQLHAHPEWLGKSTMWEANAFDGKDAEFVNSEAHDATGRYMSYWAWQDGKPQQSTMTDYTETPSGSGNWYMVPSRDKLPLVSEPYAYDIGGKQVLMSTLSTPIVENGTFLGVFTVDFSLDALQKHLATLTPMGAGRVELLSPKGVVLASADAAEIGKPRTDAATLGMLAQIAADKTYEAFEPDAAGNVRLYVPLQVGDAPQRFALGVVVPHAVIIAQARELLWIILLVGVVAALVLSGGVYLLLQRLAVRPLAQAVRIAGDVAAGKLDTAMPALGNDEVGRLLDAMQGMRGQLQAVMAAQAEMARRHDAGEISYRMDASVFPGEYGRMVADSNQLVADSNAVTQRLVEVMQRYAVGDLSVDMEALPGEKAIFTAAMATTKTNLAAINEQIQQLAAAAAAGDFAVRGDAQRFEHDFRRMVETLNTMMQVSDQNLAALSTLLRAIAAGDLSTRMEGDFHGVFAVMRDDANSTVQQLTQIVGQIQQSAASIRLAAGEIASGNSDLSRRTEQQAANLEETAASMEELTSTVRQNADHALQANKLAASAAGVASEGGQVVSQVVQTMEQIETSSQRIAEIISVIDGIAFQTNILALNAAVEAARAGEQGRGFAVVASEVRALAQRSAGAAKEIKELIDASVGHVGAGAQLVHGAGRTMQEIVGQVGRVNEIMAEISAASREQSAGIEQVNQTVVQMDETTQQNAALVEEATAAARAMEEQAEQLAVAVSRFRLQADTRPAAALRAA</sequence>